<sequence>MTALGNSAPPSAQWASFAGWDYNGMKERLQGLLAKIDKSALARHAQTIKGQKVTMSQPFSAGQYWICFEMIAEDGSLVIARVRLPRHPDTPPTVGEEDEQYSIACEVATMAFVRQSVPAIALPRIYAYEGPGSQLAADAGAAYMLLEGFYGNTLQDVEFDMCNLSIAIQEHIITQRTRVQVELATLAYPRIGSISSVSTTGEPVIDRLASASAEGLRCHGPFSSTAEYFTAVADAAISKLDLSDTDSNGVLPFTILGAFVFRDIVQTTTLFEDSDTEGRFPLNHMDLGTQNILVDNRFNFRAIIDWEFAQTAPWQVNHYPIPFPLLDSDTEIKGILPDPNHPAHGNVSRQESARRLYAKKFRHAEVELQKKGRSLGGSFAEVLDSPASRVYACFTKLGRLPKADAGLVHEMVRLAFDLDAQGTERYLYDIGDQLKRVNRKVR</sequence>
<reference evidence="1" key="2">
    <citation type="submission" date="2023-06" db="EMBL/GenBank/DDBJ databases">
        <authorList>
            <consortium name="Lawrence Berkeley National Laboratory"/>
            <person name="Haridas S."/>
            <person name="Hensen N."/>
            <person name="Bonometti L."/>
            <person name="Westerberg I."/>
            <person name="Brannstrom I.O."/>
            <person name="Guillou S."/>
            <person name="Cros-Aarteil S."/>
            <person name="Calhoun S."/>
            <person name="Kuo A."/>
            <person name="Mondo S."/>
            <person name="Pangilinan J."/>
            <person name="Riley R."/>
            <person name="Labutti K."/>
            <person name="Andreopoulos B."/>
            <person name="Lipzen A."/>
            <person name="Chen C."/>
            <person name="Yanf M."/>
            <person name="Daum C."/>
            <person name="Ng V."/>
            <person name="Clum A."/>
            <person name="Steindorff A."/>
            <person name="Ohm R."/>
            <person name="Martin F."/>
            <person name="Silar P."/>
            <person name="Natvig D."/>
            <person name="Lalanne C."/>
            <person name="Gautier V."/>
            <person name="Ament-Velasquez S.L."/>
            <person name="Kruys A."/>
            <person name="Hutchinson M.I."/>
            <person name="Powell A.J."/>
            <person name="Barry K."/>
            <person name="Miller A.N."/>
            <person name="Grigoriev I.V."/>
            <person name="Debuchy R."/>
            <person name="Gladieux P."/>
            <person name="Thoren M.H."/>
            <person name="Johannesson H."/>
        </authorList>
    </citation>
    <scope>NUCLEOTIDE SEQUENCE</scope>
    <source>
        <strain evidence="1">CBS 958.72</strain>
    </source>
</reference>
<accession>A0AAE0N4F9</accession>
<dbReference type="PANTHER" id="PTHR21310:SF15">
    <property type="entry name" value="AMINOGLYCOSIDE PHOSPHOTRANSFERASE DOMAIN-CONTAINING PROTEIN"/>
    <property type="match status" value="1"/>
</dbReference>
<dbReference type="AlphaFoldDB" id="A0AAE0N4F9"/>
<dbReference type="EMBL" id="JAULSN010000006">
    <property type="protein sequence ID" value="KAK3369104.1"/>
    <property type="molecule type" value="Genomic_DNA"/>
</dbReference>
<proteinExistence type="predicted"/>
<keyword evidence="2" id="KW-1185">Reference proteome</keyword>
<dbReference type="PANTHER" id="PTHR21310">
    <property type="entry name" value="AMINOGLYCOSIDE PHOSPHOTRANSFERASE-RELATED-RELATED"/>
    <property type="match status" value="1"/>
</dbReference>
<evidence type="ECO:0008006" key="3">
    <source>
        <dbReference type="Google" id="ProtNLM"/>
    </source>
</evidence>
<protein>
    <recommendedName>
        <fullName evidence="3">Aminoglycoside phosphotransferase domain-containing protein</fullName>
    </recommendedName>
</protein>
<name>A0AAE0N4F9_9PEZI</name>
<reference evidence="1" key="1">
    <citation type="journal article" date="2023" name="Mol. Phylogenet. Evol.">
        <title>Genome-scale phylogeny and comparative genomics of the fungal order Sordariales.</title>
        <authorList>
            <person name="Hensen N."/>
            <person name="Bonometti L."/>
            <person name="Westerberg I."/>
            <person name="Brannstrom I.O."/>
            <person name="Guillou S."/>
            <person name="Cros-Aarteil S."/>
            <person name="Calhoun S."/>
            <person name="Haridas S."/>
            <person name="Kuo A."/>
            <person name="Mondo S."/>
            <person name="Pangilinan J."/>
            <person name="Riley R."/>
            <person name="LaButti K."/>
            <person name="Andreopoulos B."/>
            <person name="Lipzen A."/>
            <person name="Chen C."/>
            <person name="Yan M."/>
            <person name="Daum C."/>
            <person name="Ng V."/>
            <person name="Clum A."/>
            <person name="Steindorff A."/>
            <person name="Ohm R.A."/>
            <person name="Martin F."/>
            <person name="Silar P."/>
            <person name="Natvig D.O."/>
            <person name="Lalanne C."/>
            <person name="Gautier V."/>
            <person name="Ament-Velasquez S.L."/>
            <person name="Kruys A."/>
            <person name="Hutchinson M.I."/>
            <person name="Powell A.J."/>
            <person name="Barry K."/>
            <person name="Miller A.N."/>
            <person name="Grigoriev I.V."/>
            <person name="Debuchy R."/>
            <person name="Gladieux P."/>
            <person name="Hiltunen Thoren M."/>
            <person name="Johannesson H."/>
        </authorList>
    </citation>
    <scope>NUCLEOTIDE SEQUENCE</scope>
    <source>
        <strain evidence="1">CBS 958.72</strain>
    </source>
</reference>
<dbReference type="SUPFAM" id="SSF56112">
    <property type="entry name" value="Protein kinase-like (PK-like)"/>
    <property type="match status" value="1"/>
</dbReference>
<gene>
    <name evidence="1" type="ORF">B0T24DRAFT_579880</name>
</gene>
<evidence type="ECO:0000313" key="1">
    <source>
        <dbReference type="EMBL" id="KAK3369104.1"/>
    </source>
</evidence>
<organism evidence="1 2">
    <name type="scientific">Lasiosphaeria ovina</name>
    <dbReference type="NCBI Taxonomy" id="92902"/>
    <lineage>
        <taxon>Eukaryota</taxon>
        <taxon>Fungi</taxon>
        <taxon>Dikarya</taxon>
        <taxon>Ascomycota</taxon>
        <taxon>Pezizomycotina</taxon>
        <taxon>Sordariomycetes</taxon>
        <taxon>Sordariomycetidae</taxon>
        <taxon>Sordariales</taxon>
        <taxon>Lasiosphaeriaceae</taxon>
        <taxon>Lasiosphaeria</taxon>
    </lineage>
</organism>
<comment type="caution">
    <text evidence="1">The sequence shown here is derived from an EMBL/GenBank/DDBJ whole genome shotgun (WGS) entry which is preliminary data.</text>
</comment>
<dbReference type="InterPro" id="IPR011009">
    <property type="entry name" value="Kinase-like_dom_sf"/>
</dbReference>
<dbReference type="Proteomes" id="UP001287356">
    <property type="component" value="Unassembled WGS sequence"/>
</dbReference>
<evidence type="ECO:0000313" key="2">
    <source>
        <dbReference type="Proteomes" id="UP001287356"/>
    </source>
</evidence>
<dbReference type="InterPro" id="IPR051678">
    <property type="entry name" value="AGP_Transferase"/>
</dbReference>